<reference evidence="1" key="1">
    <citation type="journal article" date="2015" name="Nature">
        <title>Complex archaea that bridge the gap between prokaryotes and eukaryotes.</title>
        <authorList>
            <person name="Spang A."/>
            <person name="Saw J.H."/>
            <person name="Jorgensen S.L."/>
            <person name="Zaremba-Niedzwiedzka K."/>
            <person name="Martijn J."/>
            <person name="Lind A.E."/>
            <person name="van Eijk R."/>
            <person name="Schleper C."/>
            <person name="Guy L."/>
            <person name="Ettema T.J."/>
        </authorList>
    </citation>
    <scope>NUCLEOTIDE SEQUENCE</scope>
</reference>
<evidence type="ECO:0000313" key="1">
    <source>
        <dbReference type="EMBL" id="KKL63104.1"/>
    </source>
</evidence>
<dbReference type="EMBL" id="LAZR01028279">
    <property type="protein sequence ID" value="KKL63104.1"/>
    <property type="molecule type" value="Genomic_DNA"/>
</dbReference>
<dbReference type="AlphaFoldDB" id="A0A0F9DN09"/>
<organism evidence="1">
    <name type="scientific">marine sediment metagenome</name>
    <dbReference type="NCBI Taxonomy" id="412755"/>
    <lineage>
        <taxon>unclassified sequences</taxon>
        <taxon>metagenomes</taxon>
        <taxon>ecological metagenomes</taxon>
    </lineage>
</organism>
<proteinExistence type="predicted"/>
<accession>A0A0F9DN09</accession>
<comment type="caution">
    <text evidence="1">The sequence shown here is derived from an EMBL/GenBank/DDBJ whole genome shotgun (WGS) entry which is preliminary data.</text>
</comment>
<name>A0A0F9DN09_9ZZZZ</name>
<gene>
    <name evidence="1" type="ORF">LCGC14_2178440</name>
</gene>
<protein>
    <submittedName>
        <fullName evidence="1">Uncharacterized protein</fullName>
    </submittedName>
</protein>
<sequence length="72" mass="7844">MPGDTIANIAMLLWCPGCGERHIDKGKFATKPHHTHACQQCGLAWRPAIVDTVGVQFLPGFKDEEPASEEKG</sequence>